<comment type="caution">
    <text evidence="2">The sequence shown here is derived from an EMBL/GenBank/DDBJ whole genome shotgun (WGS) entry which is preliminary data.</text>
</comment>
<organism evidence="2 3">
    <name type="scientific">Polyplax serrata</name>
    <name type="common">Common mouse louse</name>
    <dbReference type="NCBI Taxonomy" id="468196"/>
    <lineage>
        <taxon>Eukaryota</taxon>
        <taxon>Metazoa</taxon>
        <taxon>Ecdysozoa</taxon>
        <taxon>Arthropoda</taxon>
        <taxon>Hexapoda</taxon>
        <taxon>Insecta</taxon>
        <taxon>Pterygota</taxon>
        <taxon>Neoptera</taxon>
        <taxon>Paraneoptera</taxon>
        <taxon>Psocodea</taxon>
        <taxon>Troctomorpha</taxon>
        <taxon>Phthiraptera</taxon>
        <taxon>Anoplura</taxon>
        <taxon>Polyplacidae</taxon>
        <taxon>Polyplax</taxon>
    </lineage>
</organism>
<evidence type="ECO:0000256" key="1">
    <source>
        <dbReference type="SAM" id="SignalP"/>
    </source>
</evidence>
<accession>A0AAN8PC09</accession>
<name>A0AAN8PC09_POLSC</name>
<proteinExistence type="predicted"/>
<evidence type="ECO:0000313" key="3">
    <source>
        <dbReference type="Proteomes" id="UP001372834"/>
    </source>
</evidence>
<evidence type="ECO:0000313" key="2">
    <source>
        <dbReference type="EMBL" id="KAK6638771.1"/>
    </source>
</evidence>
<feature type="chain" id="PRO_5043017983" evidence="1">
    <location>
        <begin position="25"/>
        <end position="204"/>
    </location>
</feature>
<dbReference type="AlphaFoldDB" id="A0AAN8PC09"/>
<sequence length="204" mass="23818">MKAELVVTLIRYVLFSVVVLRASSNPTNTERTNKVLNTENIILTLGDINVDNNDDLEVLRGVSAAPDLDKKLRSFHDVVEKLRISESMRNDERLLPPPEIQRNVNSQLKTYEMPYRRNLKRTKWQSRLGNRKNKWRDRWVLKKREVNWTGSFDVVPNGDGDLEKAYEDFVEISMKNNTCYKYTDEGDRHNDISNFAEAQQPKCT</sequence>
<keyword evidence="1" id="KW-0732">Signal</keyword>
<dbReference type="EMBL" id="JAWJWE010000003">
    <property type="protein sequence ID" value="KAK6638771.1"/>
    <property type="molecule type" value="Genomic_DNA"/>
</dbReference>
<protein>
    <submittedName>
        <fullName evidence="2">Uncharacterized protein</fullName>
    </submittedName>
</protein>
<reference evidence="2 3" key="1">
    <citation type="submission" date="2023-10" db="EMBL/GenBank/DDBJ databases">
        <title>Genomes of two closely related lineages of the louse Polyplax serrata with different host specificities.</title>
        <authorList>
            <person name="Martinu J."/>
            <person name="Tarabai H."/>
            <person name="Stefka J."/>
            <person name="Hypsa V."/>
        </authorList>
    </citation>
    <scope>NUCLEOTIDE SEQUENCE [LARGE SCALE GENOMIC DNA]</scope>
    <source>
        <strain evidence="2">HR10_N</strain>
    </source>
</reference>
<gene>
    <name evidence="2" type="ORF">RUM43_007039</name>
</gene>
<feature type="signal peptide" evidence="1">
    <location>
        <begin position="1"/>
        <end position="24"/>
    </location>
</feature>
<dbReference type="Proteomes" id="UP001372834">
    <property type="component" value="Unassembled WGS sequence"/>
</dbReference>